<organism evidence="1 2">
    <name type="scientific">Lecanicillium saksenae</name>
    <dbReference type="NCBI Taxonomy" id="468837"/>
    <lineage>
        <taxon>Eukaryota</taxon>
        <taxon>Fungi</taxon>
        <taxon>Dikarya</taxon>
        <taxon>Ascomycota</taxon>
        <taxon>Pezizomycotina</taxon>
        <taxon>Sordariomycetes</taxon>
        <taxon>Hypocreomycetidae</taxon>
        <taxon>Hypocreales</taxon>
        <taxon>Cordycipitaceae</taxon>
        <taxon>Lecanicillium</taxon>
    </lineage>
</organism>
<evidence type="ECO:0000313" key="2">
    <source>
        <dbReference type="Proteomes" id="UP001148737"/>
    </source>
</evidence>
<evidence type="ECO:0000313" key="1">
    <source>
        <dbReference type="EMBL" id="KAJ3498250.1"/>
    </source>
</evidence>
<name>A0ACC1R653_9HYPO</name>
<keyword evidence="2" id="KW-1185">Reference proteome</keyword>
<proteinExistence type="predicted"/>
<sequence length="581" mass="65795">MSGFKIWVLAEAGYFLHWLWHIPNASFDYLESQEPQASRGRKRTASGSIKLNPTQAVVVSLVQPLPKATYHVFLDNLFSSPSLFLALRHQNIGATGTCRTNSGIFKGFIEAKKDDTRGVNLWHHNEVRTVPTPNHQVNQIAWKDNALVLMLSTVFTGEEFEQRVRRRPTTKQPRARPIQQIFGDESVKILEVPSFGAAYNDFMGAVDIGDQLRASSSQDHRVNKGNWQAIAWSFLLETAITNSYLLQKKSTNWRPFESQKAWRQHLVDALFNDPLLARPILAFERQLNTAKDWKAPGQDGLPTVVWKQVWPVVKDRVLALFQCSLREGKLPSQWLHAKIIPLKKPDKEDYTAANAWRPISLLATLGKILESVIAERLSYVVEVYGLLPTNHFGARKKRSAEQALMVMQEYIYAAWRRQYVISAISFDVKGAYNGVCKERLLQRLKARRIPDELIRWIDAFCSNRTATVQVNGYTSEAQALPQAGLPQGSPLSPILYLFFNADLVQRQIDANGGAIVFVDDFTAWVAGPTALLNHQKIQSIIENALAWERRSGAIFDIKKTAIIHFTKNARKLNADPFIVKD</sequence>
<accession>A0ACC1R653</accession>
<dbReference type="Proteomes" id="UP001148737">
    <property type="component" value="Unassembled WGS sequence"/>
</dbReference>
<comment type="caution">
    <text evidence="1">The sequence shown here is derived from an EMBL/GenBank/DDBJ whole genome shotgun (WGS) entry which is preliminary data.</text>
</comment>
<gene>
    <name evidence="1" type="ORF">NLG97_g1279</name>
</gene>
<dbReference type="EMBL" id="JANAKD010000062">
    <property type="protein sequence ID" value="KAJ3498250.1"/>
    <property type="molecule type" value="Genomic_DNA"/>
</dbReference>
<protein>
    <submittedName>
        <fullName evidence="1">Uncharacterized protein</fullName>
    </submittedName>
</protein>
<reference evidence="1" key="1">
    <citation type="submission" date="2022-07" db="EMBL/GenBank/DDBJ databases">
        <title>Genome Sequence of Lecanicillium saksenae.</title>
        <authorList>
            <person name="Buettner E."/>
        </authorList>
    </citation>
    <scope>NUCLEOTIDE SEQUENCE</scope>
    <source>
        <strain evidence="1">VT-O1</strain>
    </source>
</reference>